<keyword evidence="2" id="KW-1185">Reference proteome</keyword>
<dbReference type="AlphaFoldDB" id="A0A9D4ZPC0"/>
<comment type="caution">
    <text evidence="1">The sequence shown here is derived from an EMBL/GenBank/DDBJ whole genome shotgun (WGS) entry which is preliminary data.</text>
</comment>
<dbReference type="EMBL" id="JABFUD020000002">
    <property type="protein sequence ID" value="KAI5082869.1"/>
    <property type="molecule type" value="Genomic_DNA"/>
</dbReference>
<evidence type="ECO:0000313" key="1">
    <source>
        <dbReference type="EMBL" id="KAI5082869.1"/>
    </source>
</evidence>
<sequence>MHMWRIYASRYSANFPDEDSRLRIPVALQRMMMMNASRGSDKCVARGIMAYRNRLIANAVFETLNAVLEIAGSYVSFQTDTHRSLSNVTNNLVEVEKAMKVVNVLLTLVVSHHRSG</sequence>
<dbReference type="Proteomes" id="UP000886520">
    <property type="component" value="Chromosome 3"/>
</dbReference>
<protein>
    <submittedName>
        <fullName evidence="1">Uncharacterized protein</fullName>
    </submittedName>
</protein>
<proteinExistence type="predicted"/>
<organism evidence="1 2">
    <name type="scientific">Adiantum capillus-veneris</name>
    <name type="common">Maidenhair fern</name>
    <dbReference type="NCBI Taxonomy" id="13818"/>
    <lineage>
        <taxon>Eukaryota</taxon>
        <taxon>Viridiplantae</taxon>
        <taxon>Streptophyta</taxon>
        <taxon>Embryophyta</taxon>
        <taxon>Tracheophyta</taxon>
        <taxon>Polypodiopsida</taxon>
        <taxon>Polypodiidae</taxon>
        <taxon>Polypodiales</taxon>
        <taxon>Pteridineae</taxon>
        <taxon>Pteridaceae</taxon>
        <taxon>Vittarioideae</taxon>
        <taxon>Adiantum</taxon>
    </lineage>
</organism>
<accession>A0A9D4ZPC0</accession>
<name>A0A9D4ZPC0_ADICA</name>
<gene>
    <name evidence="1" type="ORF">GOP47_0002612</name>
</gene>
<evidence type="ECO:0000313" key="2">
    <source>
        <dbReference type="Proteomes" id="UP000886520"/>
    </source>
</evidence>
<reference evidence="1" key="1">
    <citation type="submission" date="2021-01" db="EMBL/GenBank/DDBJ databases">
        <title>Adiantum capillus-veneris genome.</title>
        <authorList>
            <person name="Fang Y."/>
            <person name="Liao Q."/>
        </authorList>
    </citation>
    <scope>NUCLEOTIDE SEQUENCE</scope>
    <source>
        <strain evidence="1">H3</strain>
        <tissue evidence="1">Leaf</tissue>
    </source>
</reference>